<evidence type="ECO:0000256" key="2">
    <source>
        <dbReference type="ARBA" id="ARBA00022833"/>
    </source>
</evidence>
<dbReference type="GO" id="GO:0031410">
    <property type="term" value="C:cytoplasmic vesicle"/>
    <property type="evidence" value="ECO:0007669"/>
    <property type="project" value="TreeGrafter"/>
</dbReference>
<dbReference type="SUPFAM" id="SSF57889">
    <property type="entry name" value="Cysteine-rich domain"/>
    <property type="match status" value="1"/>
</dbReference>
<feature type="region of interest" description="Disordered" evidence="3">
    <location>
        <begin position="1064"/>
        <end position="1089"/>
    </location>
</feature>
<dbReference type="Pfam" id="PF03456">
    <property type="entry name" value="uDENN"/>
    <property type="match status" value="1"/>
</dbReference>
<dbReference type="GO" id="GO:0046872">
    <property type="term" value="F:metal ion binding"/>
    <property type="evidence" value="ECO:0007669"/>
    <property type="project" value="UniProtKB-KW"/>
</dbReference>
<feature type="region of interest" description="Disordered" evidence="3">
    <location>
        <begin position="93"/>
        <end position="119"/>
    </location>
</feature>
<dbReference type="InterPro" id="IPR005112">
    <property type="entry name" value="dDENN_dom"/>
</dbReference>
<evidence type="ECO:0000313" key="7">
    <source>
        <dbReference type="Proteomes" id="UP000664203"/>
    </source>
</evidence>
<dbReference type="GO" id="GO:0032483">
    <property type="term" value="P:regulation of Rab protein signal transduction"/>
    <property type="evidence" value="ECO:0007669"/>
    <property type="project" value="TreeGrafter"/>
</dbReference>
<keyword evidence="1" id="KW-0479">Metal-binding</keyword>
<dbReference type="Gene3D" id="3.30.60.20">
    <property type="match status" value="1"/>
</dbReference>
<dbReference type="Proteomes" id="UP000664203">
    <property type="component" value="Unassembled WGS sequence"/>
</dbReference>
<dbReference type="InterPro" id="IPR037516">
    <property type="entry name" value="Tripartite_DENN"/>
</dbReference>
<name>A0A8H3J6Q7_9LECA</name>
<feature type="region of interest" description="Disordered" evidence="3">
    <location>
        <begin position="32"/>
        <end position="79"/>
    </location>
</feature>
<feature type="compositionally biased region" description="Low complexity" evidence="3">
    <location>
        <begin position="726"/>
        <end position="744"/>
    </location>
</feature>
<feature type="compositionally biased region" description="Polar residues" evidence="3">
    <location>
        <begin position="708"/>
        <end position="718"/>
    </location>
</feature>
<keyword evidence="7" id="KW-1185">Reference proteome</keyword>
<feature type="domain" description="UDENN" evidence="5">
    <location>
        <begin position="214"/>
        <end position="976"/>
    </location>
</feature>
<evidence type="ECO:0000259" key="4">
    <source>
        <dbReference type="PROSITE" id="PS50081"/>
    </source>
</evidence>
<evidence type="ECO:0000256" key="3">
    <source>
        <dbReference type="SAM" id="MobiDB-lite"/>
    </source>
</evidence>
<dbReference type="PANTHER" id="PTHR12296">
    <property type="entry name" value="DENN DOMAIN-CONTAINING PROTEIN 4"/>
    <property type="match status" value="1"/>
</dbReference>
<evidence type="ECO:0000256" key="1">
    <source>
        <dbReference type="ARBA" id="ARBA00022723"/>
    </source>
</evidence>
<gene>
    <name evidence="6" type="ORF">ALECFALPRED_009160</name>
</gene>
<dbReference type="SMART" id="SM00799">
    <property type="entry name" value="DENN"/>
    <property type="match status" value="1"/>
</dbReference>
<accession>A0A8H3J6Q7</accession>
<feature type="region of interest" description="Disordered" evidence="3">
    <location>
        <begin position="699"/>
        <end position="796"/>
    </location>
</feature>
<dbReference type="AlphaFoldDB" id="A0A8H3J6Q7"/>
<evidence type="ECO:0000313" key="6">
    <source>
        <dbReference type="EMBL" id="CAF9941483.1"/>
    </source>
</evidence>
<comment type="caution">
    <text evidence="6">The sequence shown here is derived from an EMBL/GenBank/DDBJ whole genome shotgun (WGS) entry which is preliminary data.</text>
</comment>
<dbReference type="EMBL" id="CAJPDR010000661">
    <property type="protein sequence ID" value="CAF9941483.1"/>
    <property type="molecule type" value="Genomic_DNA"/>
</dbReference>
<dbReference type="Gene3D" id="3.40.50.11500">
    <property type="match status" value="1"/>
</dbReference>
<dbReference type="Pfam" id="PF03455">
    <property type="entry name" value="dDENN"/>
    <property type="match status" value="1"/>
</dbReference>
<dbReference type="OrthoDB" id="6019893at2759"/>
<dbReference type="SMART" id="SM00800">
    <property type="entry name" value="uDENN"/>
    <property type="match status" value="1"/>
</dbReference>
<organism evidence="6 7">
    <name type="scientific">Alectoria fallacina</name>
    <dbReference type="NCBI Taxonomy" id="1903189"/>
    <lineage>
        <taxon>Eukaryota</taxon>
        <taxon>Fungi</taxon>
        <taxon>Dikarya</taxon>
        <taxon>Ascomycota</taxon>
        <taxon>Pezizomycotina</taxon>
        <taxon>Lecanoromycetes</taxon>
        <taxon>OSLEUM clade</taxon>
        <taxon>Lecanoromycetidae</taxon>
        <taxon>Lecanorales</taxon>
        <taxon>Lecanorineae</taxon>
        <taxon>Parmeliaceae</taxon>
        <taxon>Alectoria</taxon>
    </lineage>
</organism>
<protein>
    <submittedName>
        <fullName evidence="6">Uncharacterized protein</fullName>
    </submittedName>
</protein>
<reference evidence="6" key="1">
    <citation type="submission" date="2021-03" db="EMBL/GenBank/DDBJ databases">
        <authorList>
            <person name="Tagirdzhanova G."/>
        </authorList>
    </citation>
    <scope>NUCLEOTIDE SEQUENCE</scope>
</reference>
<dbReference type="InterPro" id="IPR046349">
    <property type="entry name" value="C1-like_sf"/>
</dbReference>
<dbReference type="InterPro" id="IPR043153">
    <property type="entry name" value="DENN_C"/>
</dbReference>
<feature type="domain" description="Phorbol-ester/DAG-type" evidence="4">
    <location>
        <begin position="844"/>
        <end position="891"/>
    </location>
</feature>
<dbReference type="PROSITE" id="PS50211">
    <property type="entry name" value="DENN"/>
    <property type="match status" value="1"/>
</dbReference>
<dbReference type="PANTHER" id="PTHR12296:SF21">
    <property type="entry name" value="DENN DOMAIN-CONTAINING PROTEIN 3"/>
    <property type="match status" value="1"/>
</dbReference>
<dbReference type="SMART" id="SM00801">
    <property type="entry name" value="dDENN"/>
    <property type="match status" value="1"/>
</dbReference>
<sequence length="1089" mass="120662">MSPTQIIDTSNSPLSDWFFIAGVDSHQLRWGKDEEPLDLAPAAPVEPTIEEDRAAEAEGDSLDLKGATPKKAKRNSYQRLSSLSDEARLSITSLSLSPERTGTDSNRSSTTIKGSQINGNGRLLSDTDFENALKKFASQRDSFLSDLTLSAGAIVPNRPKARPKTQKVVNEDAVGLKSGVGSIRRRISFRDMNTSVRTSKRLSNYNSVIPSPQPLNDEVNTHPLKRRFEPVLLDRYPPKSMMEETKRRGSFPDYVPMFAFPNDIHIVSADERPRATWHGFAMTSSDNSRLYGICIIVWIPLNERASGELERECEKWRRDNMTDEERELASSLGERLAVERIKLSRLLARLPTVDSGSSAREALEDDISAVEEKIGLMADLLRPVRHGAAAKIEGLTNGETGLWIPRSYGILGRDPYLTSFWKEWLKAIVVPMADGSIVRVPPSSPKIGMWQPLERYVVNLCAEALSPISSKTQVEVSIRELRLFARKEAVNEIPGSRNTDLYALFRALSIPNIVVLLEFVLAESRIILLSSHTSMLHLACKALVELLYPLTWCGIFIPVLPARLIQALEAPCPYIVGIERRYEKVELPEDDFILVDLDQDEIESTTRPTPMPKQQRRKLTSLLQLAAPHHNRFGVPKGPPAYAIEAFPFDTFSSENPQIFTGAPQSTSLAKYVGLDSTSFGNGGSNLAAKSLVFNAFQPTRSDKTEGQRPSTSSTAKGSSPPSPKLSPTSTSFPPLPLTPTSRSDSGFAIQASIRGKRSGHFETASRRSSTYAPDRNPTMRRPSVPFSNHSSSHSTTTISTGNYAVSSYAPSIYAQSTLAASTIVPNMLMQPVRNSEGISWVEGHCFQWKYHDDRSVCTICDDKAEDGIYKCTGCGINAHGRCAQQVCIVCPVAFHPEQVRAAFARCFAALFYTYRKFLSPPNKEQKKSGLLYGFNMTGFLKSLPQENAEYMQVLQQTQGFNEFIHEREAKPASEPSIMLFDQMILSKRNRGRASMFSKSKTEFLSDTYDHLWRTAAATPPKGRIPGDVRAIITRIPAKLDPTLMKEPRVFQGVPRINTIKTTRKPIPSMLGPNGPYGGMNGLAQSPPS</sequence>
<proteinExistence type="predicted"/>
<dbReference type="PROSITE" id="PS50081">
    <property type="entry name" value="ZF_DAG_PE_2"/>
    <property type="match status" value="1"/>
</dbReference>
<dbReference type="InterPro" id="IPR002219">
    <property type="entry name" value="PKC_DAG/PE"/>
</dbReference>
<evidence type="ECO:0000259" key="5">
    <source>
        <dbReference type="PROSITE" id="PS50211"/>
    </source>
</evidence>
<dbReference type="Gene3D" id="3.30.450.200">
    <property type="match status" value="1"/>
</dbReference>
<dbReference type="InterPro" id="IPR005113">
    <property type="entry name" value="uDENN_dom"/>
</dbReference>
<dbReference type="Pfam" id="PF02141">
    <property type="entry name" value="DENN"/>
    <property type="match status" value="1"/>
</dbReference>
<dbReference type="InterPro" id="IPR001194">
    <property type="entry name" value="cDENN_dom"/>
</dbReference>
<keyword evidence="2" id="KW-0862">Zinc</keyword>
<dbReference type="InterPro" id="IPR051696">
    <property type="entry name" value="DENN_Domain_GEFs"/>
</dbReference>
<dbReference type="CDD" id="cd00029">
    <property type="entry name" value="C1"/>
    <property type="match status" value="1"/>
</dbReference>